<dbReference type="SUPFAM" id="SSF47090">
    <property type="entry name" value="PGBD-like"/>
    <property type="match status" value="1"/>
</dbReference>
<reference evidence="2 3" key="1">
    <citation type="journal article" date="2020" name="Int. J. Syst. Evol. Microbiol.">
        <title>Tenacibaculum piscium sp. nov., isolated from skin ulcers of sea-farmed fish, and description of Tenacibaculum finnmarkense sp. nov. with subdivision into genomovars finnmarkense and ulcerans.</title>
        <authorList>
            <person name="Olsen A.B."/>
            <person name="Spilsberg B."/>
            <person name="Nilsen H.K."/>
            <person name="Lagesen K."/>
            <person name="Gulla S."/>
            <person name="Avendano-Herrera R."/>
            <person name="Irgang R."/>
            <person name="Duchaud E."/>
            <person name="Colquhoun D.J."/>
        </authorList>
    </citation>
    <scope>NUCLEOTIDE SEQUENCE [LARGE SCALE GENOMIC DNA]</scope>
    <source>
        <strain evidence="2 3">TNO037</strain>
    </source>
</reference>
<organism evidence="2 3">
    <name type="scientific">Tenacibaculum finnmarkense genomovar finnmarkense</name>
    <dbReference type="NCBI Taxonomy" id="1458503"/>
    <lineage>
        <taxon>Bacteria</taxon>
        <taxon>Pseudomonadati</taxon>
        <taxon>Bacteroidota</taxon>
        <taxon>Flavobacteriia</taxon>
        <taxon>Flavobacteriales</taxon>
        <taxon>Flavobacteriaceae</taxon>
        <taxon>Tenacibaculum</taxon>
        <taxon>Tenacibaculum finnmarkense</taxon>
    </lineage>
</organism>
<dbReference type="Gene3D" id="1.10.101.10">
    <property type="entry name" value="PGBD-like superfamily/PGBD"/>
    <property type="match status" value="1"/>
</dbReference>
<comment type="caution">
    <text evidence="2">The sequence shown here is derived from an EMBL/GenBank/DDBJ whole genome shotgun (WGS) entry which is preliminary data.</text>
</comment>
<dbReference type="InterPro" id="IPR002477">
    <property type="entry name" value="Peptidoglycan-bd-like"/>
</dbReference>
<dbReference type="EMBL" id="WXXV01000022">
    <property type="protein sequence ID" value="MBE7696106.1"/>
    <property type="molecule type" value="Genomic_DNA"/>
</dbReference>
<feature type="domain" description="Peptidoglycan binding-like" evidence="1">
    <location>
        <begin position="102"/>
        <end position="154"/>
    </location>
</feature>
<dbReference type="AlphaFoldDB" id="A0AAP1RGX3"/>
<evidence type="ECO:0000313" key="3">
    <source>
        <dbReference type="Proteomes" id="UP000806077"/>
    </source>
</evidence>
<name>A0AAP1RGX3_9FLAO</name>
<dbReference type="InterPro" id="IPR036366">
    <property type="entry name" value="PGBDSf"/>
</dbReference>
<protein>
    <recommendedName>
        <fullName evidence="1">Peptidoglycan binding-like domain-containing protein</fullName>
    </recommendedName>
</protein>
<dbReference type="InterPro" id="IPR036365">
    <property type="entry name" value="PGBD-like_sf"/>
</dbReference>
<proteinExistence type="predicted"/>
<keyword evidence="3" id="KW-1185">Reference proteome</keyword>
<evidence type="ECO:0000313" key="2">
    <source>
        <dbReference type="EMBL" id="MBE7696106.1"/>
    </source>
</evidence>
<dbReference type="Pfam" id="PF01471">
    <property type="entry name" value="PG_binding_1"/>
    <property type="match status" value="1"/>
</dbReference>
<accession>A0AAP1RGX3</accession>
<dbReference type="Proteomes" id="UP000806077">
    <property type="component" value="Unassembled WGS sequence"/>
</dbReference>
<evidence type="ECO:0000259" key="1">
    <source>
        <dbReference type="Pfam" id="PF01471"/>
    </source>
</evidence>
<sequence>MKLRKKSNDDYKKQKDAFKIKNTYKNNTTGAEEELHTDNQSLKECPDDYTLIKKGKEKIAKLFLKVTCKGDDKKHEILFFKDKGIKVYSGKTYKKRDEGKVIQEINIKLTGFGKGLLPKKEFTEETEKAVIQFQKDYMKIEATGEVDSKTANAIDEFCEKYKETISEYECPCTNTAISGRPDADKRCTGFGKKQFKGEYKTGSSERNYKYEYPGIHRSLLWGISAIRFYMEETSYSVLKINRGYRCWSDNLDNPHHNNRTSTNHMGKAADLHFNKDSKRANLTSNMEYVRKHFFSKYLGAPKSGVGQTHGFGWKKNKFGLEPKKFNGGASGATTWVHVDVREFDKIYLKEELFISKQDLVIGKKISEY</sequence>
<dbReference type="RefSeq" id="WP_101955039.1">
    <property type="nucleotide sequence ID" value="NZ_JAJHTL010000025.1"/>
</dbReference>
<gene>
    <name evidence="2" type="ORF">F7645_11815</name>
</gene>